<keyword evidence="4" id="KW-1185">Reference proteome</keyword>
<evidence type="ECO:0000313" key="4">
    <source>
        <dbReference type="Proteomes" id="UP000198284"/>
    </source>
</evidence>
<protein>
    <recommendedName>
        <fullName evidence="2">SMODS and SLOG-associating 2TM effector domain-containing protein</fullName>
    </recommendedName>
</protein>
<dbReference type="NCBIfam" id="NF033630">
    <property type="entry name" value="SLATT_6"/>
    <property type="match status" value="1"/>
</dbReference>
<feature type="transmembrane region" description="Helical" evidence="1">
    <location>
        <begin position="59"/>
        <end position="77"/>
    </location>
</feature>
<keyword evidence="1" id="KW-1133">Transmembrane helix</keyword>
<dbReference type="AlphaFoldDB" id="A0A239DIN8"/>
<keyword evidence="1" id="KW-0472">Membrane</keyword>
<gene>
    <name evidence="3" type="ORF">SAMN06265795_102188</name>
</gene>
<reference evidence="3 4" key="1">
    <citation type="submission" date="2017-06" db="EMBL/GenBank/DDBJ databases">
        <authorList>
            <person name="Kim H.J."/>
            <person name="Triplett B.A."/>
        </authorList>
    </citation>
    <scope>NUCLEOTIDE SEQUENCE [LARGE SCALE GENOMIC DNA]</scope>
    <source>
        <strain evidence="3 4">U15</strain>
    </source>
</reference>
<feature type="domain" description="SMODS and SLOG-associating 2TM effector" evidence="2">
    <location>
        <begin position="1"/>
        <end position="175"/>
    </location>
</feature>
<accession>A0A239DIN8</accession>
<feature type="transmembrane region" description="Helical" evidence="1">
    <location>
        <begin position="176"/>
        <end position="197"/>
    </location>
</feature>
<evidence type="ECO:0000313" key="3">
    <source>
        <dbReference type="EMBL" id="SNS31812.1"/>
    </source>
</evidence>
<organism evidence="3 4">
    <name type="scientific">Noviherbaspirillum humi</name>
    <dbReference type="NCBI Taxonomy" id="1688639"/>
    <lineage>
        <taxon>Bacteria</taxon>
        <taxon>Pseudomonadati</taxon>
        <taxon>Pseudomonadota</taxon>
        <taxon>Betaproteobacteria</taxon>
        <taxon>Burkholderiales</taxon>
        <taxon>Oxalobacteraceae</taxon>
        <taxon>Noviherbaspirillum</taxon>
    </lineage>
</organism>
<evidence type="ECO:0000256" key="1">
    <source>
        <dbReference type="SAM" id="Phobius"/>
    </source>
</evidence>
<proteinExistence type="predicted"/>
<keyword evidence="1" id="KW-0812">Transmembrane</keyword>
<evidence type="ECO:0000259" key="2">
    <source>
        <dbReference type="Pfam" id="PF18169"/>
    </source>
</evidence>
<name>A0A239DIN8_9BURK</name>
<dbReference type="EMBL" id="FZOT01000002">
    <property type="protein sequence ID" value="SNS31812.1"/>
    <property type="molecule type" value="Genomic_DNA"/>
</dbReference>
<dbReference type="RefSeq" id="WP_089398062.1">
    <property type="nucleotide sequence ID" value="NZ_FZOT01000002.1"/>
</dbReference>
<dbReference type="OrthoDB" id="8778886at2"/>
<sequence length="202" mass="22630">MDKQALLKLIAESSYNIGFGAKKHFATFDIVEKVPGWIGLASLTAGVLALFIKELEEKYVTAAFTILGIAALTFNSYNEKKDQYNQTGIALTGKFHELRSLYQTVKSLTATVGLTPYLAEHSRIQQEALQFGMSKHIFLSDWYAHIKFFGQSQTDWMDEQLHFGFIKDKIPFSAKVLFVAISILVAALYLPNAVAYLKNFCG</sequence>
<dbReference type="InterPro" id="IPR041119">
    <property type="entry name" value="SLATT_6"/>
</dbReference>
<dbReference type="Pfam" id="PF18169">
    <property type="entry name" value="SLATT_6"/>
    <property type="match status" value="1"/>
</dbReference>
<dbReference type="Proteomes" id="UP000198284">
    <property type="component" value="Unassembled WGS sequence"/>
</dbReference>
<feature type="transmembrane region" description="Helical" evidence="1">
    <location>
        <begin position="34"/>
        <end position="52"/>
    </location>
</feature>